<reference evidence="2 3" key="1">
    <citation type="journal article" date="2018" name="Science">
        <title>The opium poppy genome and morphinan production.</title>
        <authorList>
            <person name="Guo L."/>
            <person name="Winzer T."/>
            <person name="Yang X."/>
            <person name="Li Y."/>
            <person name="Ning Z."/>
            <person name="He Z."/>
            <person name="Teodor R."/>
            <person name="Lu Y."/>
            <person name="Bowser T.A."/>
            <person name="Graham I.A."/>
            <person name="Ye K."/>
        </authorList>
    </citation>
    <scope>NUCLEOTIDE SEQUENCE [LARGE SCALE GENOMIC DNA]</scope>
    <source>
        <strain evidence="3">cv. HN1</strain>
        <tissue evidence="2">Leaves</tissue>
    </source>
</reference>
<organism evidence="2 3">
    <name type="scientific">Papaver somniferum</name>
    <name type="common">Opium poppy</name>
    <dbReference type="NCBI Taxonomy" id="3469"/>
    <lineage>
        <taxon>Eukaryota</taxon>
        <taxon>Viridiplantae</taxon>
        <taxon>Streptophyta</taxon>
        <taxon>Embryophyta</taxon>
        <taxon>Tracheophyta</taxon>
        <taxon>Spermatophyta</taxon>
        <taxon>Magnoliopsida</taxon>
        <taxon>Ranunculales</taxon>
        <taxon>Papaveraceae</taxon>
        <taxon>Papaveroideae</taxon>
        <taxon>Papaver</taxon>
    </lineage>
</organism>
<keyword evidence="3" id="KW-1185">Reference proteome</keyword>
<evidence type="ECO:0000313" key="3">
    <source>
        <dbReference type="Proteomes" id="UP000316621"/>
    </source>
</evidence>
<dbReference type="InterPro" id="IPR055411">
    <property type="entry name" value="LRR_FXL15/At3g58940/PEG3-like"/>
</dbReference>
<dbReference type="EMBL" id="CM010722">
    <property type="protein sequence ID" value="RZC75485.1"/>
    <property type="molecule type" value="Genomic_DNA"/>
</dbReference>
<sequence>MVRLRSQTKRERQIEWENDNPDRISDLPDELMVSTSVLAKKWRYRWTSVPVIDFHSLGSCYVSEARRPKRIIRYMDFVDRGLSFHRDNSIKKFSLDYNGRFDTSPVQEWISTALRHKVEELSLTLLELGMDSDLSLPESVSFPKHKILRLDVLLENEHFIHMLLSSSPILEELSLGVCRWRIQHLSIFGSNMKRLFIKSATRKYFDIQINAPNLQSFKYSSMLARDFVSQNFSTLLDAQIILKRSAGYGELGDQLRYLVTKLFNCVSHVKYLTISEYVLKFLTYQDHFLKSLSQFYNLIHLEVMTAASHIGYGFHDEVILPCRTVES</sequence>
<evidence type="ECO:0000313" key="2">
    <source>
        <dbReference type="EMBL" id="RZC75485.1"/>
    </source>
</evidence>
<dbReference type="AlphaFoldDB" id="A0A4Y7KUB3"/>
<dbReference type="PANTHER" id="PTHR31900:SF34">
    <property type="entry name" value="EMB|CAB62440.1-RELATED"/>
    <property type="match status" value="1"/>
</dbReference>
<gene>
    <name evidence="2" type="ORF">C5167_050966</name>
</gene>
<dbReference type="InterPro" id="IPR050232">
    <property type="entry name" value="FBL13/AtMIF1-like"/>
</dbReference>
<evidence type="ECO:0000259" key="1">
    <source>
        <dbReference type="Pfam" id="PF24758"/>
    </source>
</evidence>
<name>A0A4Y7KUB3_PAPSO</name>
<dbReference type="Proteomes" id="UP000316621">
    <property type="component" value="Chromosome 8"/>
</dbReference>
<accession>A0A4Y7KUB3</accession>
<protein>
    <recommendedName>
        <fullName evidence="1">F-box/LRR-repeat protein 15/At3g58940/PEG3-like LRR domain-containing protein</fullName>
    </recommendedName>
</protein>
<feature type="domain" description="F-box/LRR-repeat protein 15/At3g58940/PEG3-like LRR" evidence="1">
    <location>
        <begin position="122"/>
        <end position="219"/>
    </location>
</feature>
<proteinExistence type="predicted"/>
<dbReference type="Gramene" id="RZC75485">
    <property type="protein sequence ID" value="RZC75485"/>
    <property type="gene ID" value="C5167_050966"/>
</dbReference>
<dbReference type="PANTHER" id="PTHR31900">
    <property type="entry name" value="F-BOX/RNI SUPERFAMILY PROTEIN-RELATED"/>
    <property type="match status" value="1"/>
</dbReference>
<dbReference type="Pfam" id="PF24758">
    <property type="entry name" value="LRR_At5g56370"/>
    <property type="match status" value="1"/>
</dbReference>